<sequence length="60" mass="6555">IDRQLALDKSTSPFIDGFVSNGDKFMKSFGSAMIKMGEVGVLVGKEGKIRKNCKVFNKVS</sequence>
<evidence type="ECO:0000256" key="8">
    <source>
        <dbReference type="ARBA" id="ARBA00022617"/>
    </source>
</evidence>
<keyword evidence="11" id="KW-0560">Oxidoreductase</keyword>
<dbReference type="InterPro" id="IPR002016">
    <property type="entry name" value="Haem_peroxidase"/>
</dbReference>
<dbReference type="AlphaFoldDB" id="A0A392R8K7"/>
<keyword evidence="6" id="KW-0964">Secreted</keyword>
<accession>A0A392R8K7</accession>
<feature type="non-terminal residue" evidence="15">
    <location>
        <position position="1"/>
    </location>
</feature>
<evidence type="ECO:0000256" key="1">
    <source>
        <dbReference type="ARBA" id="ARBA00000189"/>
    </source>
</evidence>
<dbReference type="GO" id="GO:0042744">
    <property type="term" value="P:hydrogen peroxide catabolic process"/>
    <property type="evidence" value="ECO:0007669"/>
    <property type="project" value="UniProtKB-KW"/>
</dbReference>
<dbReference type="SUPFAM" id="SSF48113">
    <property type="entry name" value="Heme-dependent peroxidases"/>
    <property type="match status" value="1"/>
</dbReference>
<dbReference type="GO" id="GO:0140825">
    <property type="term" value="F:lactoperoxidase activity"/>
    <property type="evidence" value="ECO:0007669"/>
    <property type="project" value="UniProtKB-EC"/>
</dbReference>
<comment type="caution">
    <text evidence="15">The sequence shown here is derived from an EMBL/GenBank/DDBJ whole genome shotgun (WGS) entry which is preliminary data.</text>
</comment>
<comment type="function">
    <text evidence="4">Removal of H(2)O(2), oxidation of toxic reductants, biosynthesis and degradation of lignin, suberization, auxin catabolism, response to environmental stresses such as wounding, pathogen attack and oxidative stress. These functions might be dependent on each isozyme/isoform in each plant tissue.</text>
</comment>
<keyword evidence="13" id="KW-0376">Hydrogen peroxide</keyword>
<keyword evidence="9" id="KW-0479">Metal-binding</keyword>
<keyword evidence="16" id="KW-1185">Reference proteome</keyword>
<keyword evidence="10" id="KW-0106">Calcium</keyword>
<organism evidence="15 16">
    <name type="scientific">Trifolium medium</name>
    <dbReference type="NCBI Taxonomy" id="97028"/>
    <lineage>
        <taxon>Eukaryota</taxon>
        <taxon>Viridiplantae</taxon>
        <taxon>Streptophyta</taxon>
        <taxon>Embryophyta</taxon>
        <taxon>Tracheophyta</taxon>
        <taxon>Spermatophyta</taxon>
        <taxon>Magnoliopsida</taxon>
        <taxon>eudicotyledons</taxon>
        <taxon>Gunneridae</taxon>
        <taxon>Pentapetalae</taxon>
        <taxon>rosids</taxon>
        <taxon>fabids</taxon>
        <taxon>Fabales</taxon>
        <taxon>Fabaceae</taxon>
        <taxon>Papilionoideae</taxon>
        <taxon>50 kb inversion clade</taxon>
        <taxon>NPAAA clade</taxon>
        <taxon>Hologalegina</taxon>
        <taxon>IRL clade</taxon>
        <taxon>Trifolieae</taxon>
        <taxon>Trifolium</taxon>
    </lineage>
</organism>
<dbReference type="InterPro" id="IPR010255">
    <property type="entry name" value="Haem_peroxidase_sf"/>
</dbReference>
<dbReference type="EC" id="1.11.1.7" evidence="5"/>
<dbReference type="Proteomes" id="UP000265520">
    <property type="component" value="Unassembled WGS sequence"/>
</dbReference>
<dbReference type="Gene3D" id="1.10.420.10">
    <property type="entry name" value="Peroxidase, domain 2"/>
    <property type="match status" value="1"/>
</dbReference>
<evidence type="ECO:0000256" key="9">
    <source>
        <dbReference type="ARBA" id="ARBA00022723"/>
    </source>
</evidence>
<comment type="cofactor">
    <cofactor evidence="2">
        <name>Ca(2+)</name>
        <dbReference type="ChEBI" id="CHEBI:29108"/>
    </cofactor>
</comment>
<evidence type="ECO:0000313" key="16">
    <source>
        <dbReference type="Proteomes" id="UP000265520"/>
    </source>
</evidence>
<evidence type="ECO:0000313" key="15">
    <source>
        <dbReference type="EMBL" id="MCI32557.1"/>
    </source>
</evidence>
<proteinExistence type="predicted"/>
<dbReference type="GO" id="GO:0006979">
    <property type="term" value="P:response to oxidative stress"/>
    <property type="evidence" value="ECO:0007669"/>
    <property type="project" value="InterPro"/>
</dbReference>
<evidence type="ECO:0000256" key="7">
    <source>
        <dbReference type="ARBA" id="ARBA00022559"/>
    </source>
</evidence>
<dbReference type="PANTHER" id="PTHR31517:SF59">
    <property type="entry name" value="PEROXIDASE"/>
    <property type="match status" value="1"/>
</dbReference>
<dbReference type="PANTHER" id="PTHR31517">
    <property type="match status" value="1"/>
</dbReference>
<dbReference type="EMBL" id="LXQA010196685">
    <property type="protein sequence ID" value="MCI32557.1"/>
    <property type="molecule type" value="Genomic_DNA"/>
</dbReference>
<evidence type="ECO:0000256" key="2">
    <source>
        <dbReference type="ARBA" id="ARBA00001913"/>
    </source>
</evidence>
<evidence type="ECO:0000256" key="12">
    <source>
        <dbReference type="ARBA" id="ARBA00023004"/>
    </source>
</evidence>
<comment type="catalytic activity">
    <reaction evidence="1">
        <text>2 a phenolic donor + H2O2 = 2 a phenolic radical donor + 2 H2O</text>
        <dbReference type="Rhea" id="RHEA:56136"/>
        <dbReference type="ChEBI" id="CHEBI:15377"/>
        <dbReference type="ChEBI" id="CHEBI:16240"/>
        <dbReference type="ChEBI" id="CHEBI:139520"/>
        <dbReference type="ChEBI" id="CHEBI:139521"/>
        <dbReference type="EC" id="1.11.1.7"/>
    </reaction>
</comment>
<evidence type="ECO:0000256" key="6">
    <source>
        <dbReference type="ARBA" id="ARBA00022525"/>
    </source>
</evidence>
<evidence type="ECO:0000256" key="3">
    <source>
        <dbReference type="ARBA" id="ARBA00001970"/>
    </source>
</evidence>
<feature type="domain" description="Plant heme peroxidase family profile" evidence="14">
    <location>
        <begin position="1"/>
        <end position="57"/>
    </location>
</feature>
<name>A0A392R8K7_9FABA</name>
<keyword evidence="12" id="KW-0408">Iron</keyword>
<evidence type="ECO:0000256" key="11">
    <source>
        <dbReference type="ARBA" id="ARBA00023002"/>
    </source>
</evidence>
<evidence type="ECO:0000256" key="13">
    <source>
        <dbReference type="ARBA" id="ARBA00023324"/>
    </source>
</evidence>
<protein>
    <recommendedName>
        <fullName evidence="5">peroxidase</fullName>
        <ecNumber evidence="5">1.11.1.7</ecNumber>
    </recommendedName>
</protein>
<evidence type="ECO:0000256" key="10">
    <source>
        <dbReference type="ARBA" id="ARBA00022837"/>
    </source>
</evidence>
<keyword evidence="8" id="KW-0349">Heme</keyword>
<evidence type="ECO:0000259" key="14">
    <source>
        <dbReference type="PROSITE" id="PS50873"/>
    </source>
</evidence>
<dbReference type="GO" id="GO:0020037">
    <property type="term" value="F:heme binding"/>
    <property type="evidence" value="ECO:0007669"/>
    <property type="project" value="InterPro"/>
</dbReference>
<dbReference type="GO" id="GO:0046872">
    <property type="term" value="F:metal ion binding"/>
    <property type="evidence" value="ECO:0007669"/>
    <property type="project" value="UniProtKB-KW"/>
</dbReference>
<reference evidence="15 16" key="1">
    <citation type="journal article" date="2018" name="Front. Plant Sci.">
        <title>Red Clover (Trifolium pratense) and Zigzag Clover (T. medium) - A Picture of Genomic Similarities and Differences.</title>
        <authorList>
            <person name="Dluhosova J."/>
            <person name="Istvanek J."/>
            <person name="Nedelnik J."/>
            <person name="Repkova J."/>
        </authorList>
    </citation>
    <scope>NUCLEOTIDE SEQUENCE [LARGE SCALE GENOMIC DNA]</scope>
    <source>
        <strain evidence="16">cv. 10/8</strain>
        <tissue evidence="15">Leaf</tissue>
    </source>
</reference>
<evidence type="ECO:0000256" key="4">
    <source>
        <dbReference type="ARBA" id="ARBA00002322"/>
    </source>
</evidence>
<keyword evidence="7 15" id="KW-0575">Peroxidase</keyword>
<comment type="cofactor">
    <cofactor evidence="3">
        <name>heme b</name>
        <dbReference type="ChEBI" id="CHEBI:60344"/>
    </cofactor>
</comment>
<dbReference type="PROSITE" id="PS50873">
    <property type="entry name" value="PEROXIDASE_4"/>
    <property type="match status" value="1"/>
</dbReference>
<dbReference type="InterPro" id="IPR000823">
    <property type="entry name" value="Peroxidase_pln"/>
</dbReference>
<evidence type="ECO:0000256" key="5">
    <source>
        <dbReference type="ARBA" id="ARBA00012313"/>
    </source>
</evidence>